<evidence type="ECO:0000313" key="4">
    <source>
        <dbReference type="Proteomes" id="UP000053317"/>
    </source>
</evidence>
<dbReference type="Proteomes" id="UP000053317">
    <property type="component" value="Unassembled WGS sequence"/>
</dbReference>
<dbReference type="AlphaFoldDB" id="A0A0G2G099"/>
<gene>
    <name evidence="3" type="ORF">UCRPC4_g05617</name>
</gene>
<comment type="similarity">
    <text evidence="1">Belongs to the AB hydrolase superfamily. MetX family.</text>
</comment>
<dbReference type="InterPro" id="IPR000073">
    <property type="entry name" value="AB_hydrolase_1"/>
</dbReference>
<feature type="domain" description="AB hydrolase-1" evidence="2">
    <location>
        <begin position="69"/>
        <end position="150"/>
    </location>
</feature>
<keyword evidence="4" id="KW-1185">Reference proteome</keyword>
<dbReference type="EMBL" id="LCWF01000147">
    <property type="protein sequence ID" value="KKY17373.1"/>
    <property type="molecule type" value="Genomic_DNA"/>
</dbReference>
<dbReference type="InterPro" id="IPR029058">
    <property type="entry name" value="AB_hydrolase_fold"/>
</dbReference>
<organism evidence="3 4">
    <name type="scientific">Phaeomoniella chlamydospora</name>
    <name type="common">Phaeoacremonium chlamydosporum</name>
    <dbReference type="NCBI Taxonomy" id="158046"/>
    <lineage>
        <taxon>Eukaryota</taxon>
        <taxon>Fungi</taxon>
        <taxon>Dikarya</taxon>
        <taxon>Ascomycota</taxon>
        <taxon>Pezizomycotina</taxon>
        <taxon>Eurotiomycetes</taxon>
        <taxon>Chaetothyriomycetidae</taxon>
        <taxon>Phaeomoniellales</taxon>
        <taxon>Phaeomoniellaceae</taxon>
        <taxon>Phaeomoniella</taxon>
    </lineage>
</organism>
<dbReference type="Pfam" id="PF00561">
    <property type="entry name" value="Abhydrolase_1"/>
    <property type="match status" value="1"/>
</dbReference>
<dbReference type="Gene3D" id="3.40.50.1820">
    <property type="entry name" value="alpha/beta hydrolase"/>
    <property type="match status" value="1"/>
</dbReference>
<dbReference type="PANTHER" id="PTHR32268:SF15">
    <property type="entry name" value="HOMOSERINE ACETYLTRANSFERASE FAMILY PROTEIN (AFU_ORTHOLOGUE AFUA_1G15350)"/>
    <property type="match status" value="1"/>
</dbReference>
<name>A0A0G2G099_PHACM</name>
<evidence type="ECO:0000259" key="2">
    <source>
        <dbReference type="Pfam" id="PF00561"/>
    </source>
</evidence>
<dbReference type="GO" id="GO:0016747">
    <property type="term" value="F:acyltransferase activity, transferring groups other than amino-acyl groups"/>
    <property type="evidence" value="ECO:0007669"/>
    <property type="project" value="InterPro"/>
</dbReference>
<comment type="caution">
    <text evidence="3">The sequence shown here is derived from an EMBL/GenBank/DDBJ whole genome shotgun (WGS) entry which is preliminary data.</text>
</comment>
<protein>
    <submittedName>
        <fullName evidence="3">Putative homoserine acetyltransferase family protein</fullName>
    </submittedName>
</protein>
<accession>A0A0G2G099</accession>
<evidence type="ECO:0000256" key="1">
    <source>
        <dbReference type="ARBA" id="ARBA00006886"/>
    </source>
</evidence>
<sequence>MPSTAAYDPTGVEYFDIPNFRFQDGTVVPNARLAYRSFNPSSPLKALIPTCYGGRINTTLNFTTGALRNHNVIVVALFGNGESSSPSNTDNFPQSLSYQDCVQAQYLLLTNHLKIQSLDAVIGFSMGGQTTYHWAVMYPAFMRSAIPICTSARTSLHNRQFLEGPKAALKNSIDYADGSYRSKGITPYRGLHAFGRAYSAWLFSHEWFESRIFETQLGFSSLEDYTIADAEKGYDTWDPENLLIMAEMWQNGDITKINNDSSLEESLSSIKSRVLLMPGRTDQYFRVEASEKEMKSLRNAEWAPIESIWGHAAGGGSNEADTKWMDGRIEAFLKAGE</sequence>
<dbReference type="InterPro" id="IPR008220">
    <property type="entry name" value="HAT_MetX-like"/>
</dbReference>
<evidence type="ECO:0000313" key="3">
    <source>
        <dbReference type="EMBL" id="KKY17373.1"/>
    </source>
</evidence>
<dbReference type="PANTHER" id="PTHR32268">
    <property type="entry name" value="HOMOSERINE O-ACETYLTRANSFERASE"/>
    <property type="match status" value="1"/>
</dbReference>
<keyword evidence="3" id="KW-0808">Transferase</keyword>
<proteinExistence type="inferred from homology"/>
<dbReference type="OrthoDB" id="9972683at2759"/>
<reference evidence="3 4" key="1">
    <citation type="submission" date="2015-05" db="EMBL/GenBank/DDBJ databases">
        <title>Distinctive expansion of gene families associated with plant cell wall degradation and secondary metabolism in the genomes of grapevine trunk pathogens.</title>
        <authorList>
            <person name="Lawrence D.P."/>
            <person name="Travadon R."/>
            <person name="Rolshausen P.E."/>
            <person name="Baumgartner K."/>
        </authorList>
    </citation>
    <scope>NUCLEOTIDE SEQUENCE [LARGE SCALE GENOMIC DNA]</scope>
    <source>
        <strain evidence="3">UCRPC4</strain>
    </source>
</reference>
<reference evidence="3 4" key="2">
    <citation type="submission" date="2015-05" db="EMBL/GenBank/DDBJ databases">
        <authorList>
            <person name="Morales-Cruz A."/>
            <person name="Amrine K.C."/>
            <person name="Cantu D."/>
        </authorList>
    </citation>
    <scope>NUCLEOTIDE SEQUENCE [LARGE SCALE GENOMIC DNA]</scope>
    <source>
        <strain evidence="3">UCRPC4</strain>
    </source>
</reference>
<dbReference type="SUPFAM" id="SSF53474">
    <property type="entry name" value="alpha/beta-Hydrolases"/>
    <property type="match status" value="1"/>
</dbReference>